<keyword evidence="2" id="KW-0677">Repeat</keyword>
<comment type="caution">
    <text evidence="5">The sequence shown here is derived from an EMBL/GenBank/DDBJ whole genome shotgun (WGS) entry which is preliminary data.</text>
</comment>
<feature type="repeat" description="WD" evidence="3">
    <location>
        <begin position="473"/>
        <end position="514"/>
    </location>
</feature>
<dbReference type="GO" id="GO:0017070">
    <property type="term" value="F:U6 snRNA binding"/>
    <property type="evidence" value="ECO:0007669"/>
    <property type="project" value="TreeGrafter"/>
</dbReference>
<evidence type="ECO:0000313" key="6">
    <source>
        <dbReference type="Proteomes" id="UP001212997"/>
    </source>
</evidence>
<gene>
    <name evidence="5" type="ORF">NLI96_g7429</name>
</gene>
<accession>A0AAD5V3Z3</accession>
<evidence type="ECO:0000256" key="3">
    <source>
        <dbReference type="PROSITE-ProRule" id="PRU00221"/>
    </source>
</evidence>
<sequence>MVEYSRTAAWKVYAHCLSGRDRGRAMWFPEQPQPEMTIGDVGFINQETGAFQRLWNVTGSPEDKLNEFVGLPRDYQTLKYNAILESRIKGYLQKGPHGSRNVKCTNTKAGHESDAIESEIGYIFSCSDSQGAVLYIDDAADRAVVYKNEVWIRYIRENYPSWIEILESVGLRDVQLVVARGWIKTSGWAAAVWRDGNADGPEITLSGNGRISQGGVAFRISDVSDSSPLHRIGPLSEQKSHNSNSTATSQAARDQCIYMPYFKVTDRFLWPAIKAKAGYHDLPPSDGGSGDDASVQGDEPHDPLDDVIDYIFSVTEARYAIVSDADVYELCEGSQILPDFPAYLRARAPRCDLIDDDVAYISIFDAIYKSYENREAEPGHTTVESVQDPHEERQEPREGIPGGSHFELGTISLARDNGVRIEWPHIVLLDPDAEKTAPCPAALSENGSLVAVGSEDTVVNVWNVKTEKLVHRLQGHDDTVLCTAFSPDGKTLASGSADCTLMLWDMDSGRGRMRLEGHEGDVWSAAFSPDGSGLATGSVDTTVRFWSVATGQTYAIGEGHSAVVQNLLFTPDGSLVVSCADMVGRVWDPRSGTGLSVMMGHTGAIWALCCSHSGSKVATGSEDHTTRIWSPDTGDELVTIRDHTGPVWSVQFSPDDRKIISGSSDSSITIHDALTGDLCFALRAEDCAVHSIAWSLVGNLVAGGYVDGSLKLWDATNGAKIAELRGHTDKIKSIMFSPDEDGIITSSDDGTVRIWSAIDVMKVC</sequence>
<dbReference type="Proteomes" id="UP001212997">
    <property type="component" value="Unassembled WGS sequence"/>
</dbReference>
<dbReference type="InterPro" id="IPR015943">
    <property type="entry name" value="WD40/YVTN_repeat-like_dom_sf"/>
</dbReference>
<feature type="compositionally biased region" description="Basic and acidic residues" evidence="4">
    <location>
        <begin position="387"/>
        <end position="398"/>
    </location>
</feature>
<feature type="region of interest" description="Disordered" evidence="4">
    <location>
        <begin position="375"/>
        <end position="405"/>
    </location>
</feature>
<dbReference type="InterPro" id="IPR036322">
    <property type="entry name" value="WD40_repeat_dom_sf"/>
</dbReference>
<dbReference type="PRINTS" id="PR00320">
    <property type="entry name" value="GPROTEINBRPT"/>
</dbReference>
<evidence type="ECO:0000256" key="4">
    <source>
        <dbReference type="SAM" id="MobiDB-lite"/>
    </source>
</evidence>
<dbReference type="PROSITE" id="PS50294">
    <property type="entry name" value="WD_REPEATS_REGION"/>
    <property type="match status" value="6"/>
</dbReference>
<evidence type="ECO:0000256" key="2">
    <source>
        <dbReference type="ARBA" id="ARBA00022737"/>
    </source>
</evidence>
<dbReference type="Gene3D" id="2.130.10.10">
    <property type="entry name" value="YVTN repeat-like/Quinoprotein amine dehydrogenase"/>
    <property type="match status" value="3"/>
</dbReference>
<feature type="repeat" description="WD" evidence="3">
    <location>
        <begin position="724"/>
        <end position="756"/>
    </location>
</feature>
<keyword evidence="1 3" id="KW-0853">WD repeat</keyword>
<feature type="repeat" description="WD" evidence="3">
    <location>
        <begin position="640"/>
        <end position="672"/>
    </location>
</feature>
<reference evidence="5" key="1">
    <citation type="submission" date="2022-07" db="EMBL/GenBank/DDBJ databases">
        <title>Genome Sequence of Physisporinus lineatus.</title>
        <authorList>
            <person name="Buettner E."/>
        </authorList>
    </citation>
    <scope>NUCLEOTIDE SEQUENCE</scope>
    <source>
        <strain evidence="5">VT162</strain>
    </source>
</reference>
<organism evidence="5 6">
    <name type="scientific">Meripilus lineatus</name>
    <dbReference type="NCBI Taxonomy" id="2056292"/>
    <lineage>
        <taxon>Eukaryota</taxon>
        <taxon>Fungi</taxon>
        <taxon>Dikarya</taxon>
        <taxon>Basidiomycota</taxon>
        <taxon>Agaricomycotina</taxon>
        <taxon>Agaricomycetes</taxon>
        <taxon>Polyporales</taxon>
        <taxon>Meripilaceae</taxon>
        <taxon>Meripilus</taxon>
    </lineage>
</organism>
<dbReference type="GO" id="GO:0046540">
    <property type="term" value="C:U4/U6 x U5 tri-snRNP complex"/>
    <property type="evidence" value="ECO:0007669"/>
    <property type="project" value="TreeGrafter"/>
</dbReference>
<dbReference type="EMBL" id="JANAWD010000304">
    <property type="protein sequence ID" value="KAJ3481781.1"/>
    <property type="molecule type" value="Genomic_DNA"/>
</dbReference>
<dbReference type="GO" id="GO:0030621">
    <property type="term" value="F:U4 snRNA binding"/>
    <property type="evidence" value="ECO:0007669"/>
    <property type="project" value="TreeGrafter"/>
</dbReference>
<feature type="region of interest" description="Disordered" evidence="4">
    <location>
        <begin position="281"/>
        <end position="300"/>
    </location>
</feature>
<feature type="repeat" description="WD" evidence="3">
    <location>
        <begin position="682"/>
        <end position="723"/>
    </location>
</feature>
<proteinExistence type="predicted"/>
<name>A0AAD5V3Z3_9APHY</name>
<dbReference type="AlphaFoldDB" id="A0AAD5V3Z3"/>
<feature type="repeat" description="WD" evidence="3">
    <location>
        <begin position="515"/>
        <end position="556"/>
    </location>
</feature>
<dbReference type="Pfam" id="PF00400">
    <property type="entry name" value="WD40"/>
    <property type="match status" value="7"/>
</dbReference>
<dbReference type="InterPro" id="IPR020472">
    <property type="entry name" value="WD40_PAC1"/>
</dbReference>
<feature type="repeat" description="WD" evidence="3">
    <location>
        <begin position="442"/>
        <end position="472"/>
    </location>
</feature>
<dbReference type="InterPro" id="IPR019775">
    <property type="entry name" value="WD40_repeat_CS"/>
</dbReference>
<dbReference type="PROSITE" id="PS50082">
    <property type="entry name" value="WD_REPEATS_2"/>
    <property type="match status" value="8"/>
</dbReference>
<dbReference type="SMART" id="SM00320">
    <property type="entry name" value="WD40"/>
    <property type="match status" value="8"/>
</dbReference>
<keyword evidence="6" id="KW-1185">Reference proteome</keyword>
<dbReference type="PANTHER" id="PTHR19846:SF0">
    <property type="entry name" value="PRE-MRNA PROCESSING FACTOR 4"/>
    <property type="match status" value="1"/>
</dbReference>
<dbReference type="InterPro" id="IPR001680">
    <property type="entry name" value="WD40_rpt"/>
</dbReference>
<feature type="repeat" description="WD" evidence="3">
    <location>
        <begin position="598"/>
        <end position="639"/>
    </location>
</feature>
<evidence type="ECO:0000313" key="5">
    <source>
        <dbReference type="EMBL" id="KAJ3481781.1"/>
    </source>
</evidence>
<feature type="repeat" description="WD" evidence="3">
    <location>
        <begin position="557"/>
        <end position="597"/>
    </location>
</feature>
<dbReference type="PROSITE" id="PS00678">
    <property type="entry name" value="WD_REPEATS_1"/>
    <property type="match status" value="2"/>
</dbReference>
<dbReference type="SUPFAM" id="SSF50978">
    <property type="entry name" value="WD40 repeat-like"/>
    <property type="match status" value="1"/>
</dbReference>
<protein>
    <recommendedName>
        <fullName evidence="7">WD40 repeat-like protein</fullName>
    </recommendedName>
</protein>
<dbReference type="GO" id="GO:0000398">
    <property type="term" value="P:mRNA splicing, via spliceosome"/>
    <property type="evidence" value="ECO:0007669"/>
    <property type="project" value="TreeGrafter"/>
</dbReference>
<dbReference type="PANTHER" id="PTHR19846">
    <property type="entry name" value="WD40 REPEAT PROTEIN"/>
    <property type="match status" value="1"/>
</dbReference>
<evidence type="ECO:0000256" key="1">
    <source>
        <dbReference type="ARBA" id="ARBA00022574"/>
    </source>
</evidence>
<evidence type="ECO:0008006" key="7">
    <source>
        <dbReference type="Google" id="ProtNLM"/>
    </source>
</evidence>
<dbReference type="CDD" id="cd00200">
    <property type="entry name" value="WD40"/>
    <property type="match status" value="1"/>
</dbReference>